<dbReference type="Pfam" id="PF00069">
    <property type="entry name" value="Pkinase"/>
    <property type="match status" value="1"/>
</dbReference>
<evidence type="ECO:0000256" key="1">
    <source>
        <dbReference type="ARBA" id="ARBA00022741"/>
    </source>
</evidence>
<keyword evidence="6" id="KW-0812">Transmembrane</keyword>
<dbReference type="Gene3D" id="1.10.510.10">
    <property type="entry name" value="Transferase(Phosphotransferase) domain 1"/>
    <property type="match status" value="1"/>
</dbReference>
<accession>A0A7S1BRY9</accession>
<dbReference type="EMBL" id="HBFR01032290">
    <property type="protein sequence ID" value="CAD8896232.1"/>
    <property type="molecule type" value="Transcribed_RNA"/>
</dbReference>
<dbReference type="InterPro" id="IPR011009">
    <property type="entry name" value="Kinase-like_dom_sf"/>
</dbReference>
<dbReference type="InterPro" id="IPR008271">
    <property type="entry name" value="Ser/Thr_kinase_AS"/>
</dbReference>
<gene>
    <name evidence="8" type="ORF">CHYS00102_LOCUS23446</name>
</gene>
<feature type="compositionally biased region" description="Low complexity" evidence="5">
    <location>
        <begin position="129"/>
        <end position="139"/>
    </location>
</feature>
<keyword evidence="6" id="KW-1133">Transmembrane helix</keyword>
<evidence type="ECO:0000256" key="2">
    <source>
        <dbReference type="ARBA" id="ARBA00022840"/>
    </source>
</evidence>
<keyword evidence="1 3" id="KW-0547">Nucleotide-binding</keyword>
<evidence type="ECO:0000259" key="7">
    <source>
        <dbReference type="PROSITE" id="PS50011"/>
    </source>
</evidence>
<dbReference type="PANTHER" id="PTHR24347">
    <property type="entry name" value="SERINE/THREONINE-PROTEIN KINASE"/>
    <property type="match status" value="1"/>
</dbReference>
<name>A0A7S1BRY9_9STRA</name>
<dbReference type="InterPro" id="IPR017441">
    <property type="entry name" value="Protein_kinase_ATP_BS"/>
</dbReference>
<dbReference type="InterPro" id="IPR000719">
    <property type="entry name" value="Prot_kinase_dom"/>
</dbReference>
<evidence type="ECO:0000256" key="4">
    <source>
        <dbReference type="RuleBase" id="RU000304"/>
    </source>
</evidence>
<dbReference type="GO" id="GO:0004674">
    <property type="term" value="F:protein serine/threonine kinase activity"/>
    <property type="evidence" value="ECO:0007669"/>
    <property type="project" value="UniProtKB-KW"/>
</dbReference>
<keyword evidence="6" id="KW-0472">Membrane</keyword>
<protein>
    <recommendedName>
        <fullName evidence="7">Protein kinase domain-containing protein</fullName>
    </recommendedName>
</protein>
<dbReference type="PROSITE" id="PS00107">
    <property type="entry name" value="PROTEIN_KINASE_ATP"/>
    <property type="match status" value="1"/>
</dbReference>
<keyword evidence="4" id="KW-0723">Serine/threonine-protein kinase</keyword>
<organism evidence="8">
    <name type="scientific">Corethron hystrix</name>
    <dbReference type="NCBI Taxonomy" id="216773"/>
    <lineage>
        <taxon>Eukaryota</taxon>
        <taxon>Sar</taxon>
        <taxon>Stramenopiles</taxon>
        <taxon>Ochrophyta</taxon>
        <taxon>Bacillariophyta</taxon>
        <taxon>Coscinodiscophyceae</taxon>
        <taxon>Corethrophycidae</taxon>
        <taxon>Corethrales</taxon>
        <taxon>Corethraceae</taxon>
        <taxon>Corethron</taxon>
    </lineage>
</organism>
<evidence type="ECO:0000256" key="6">
    <source>
        <dbReference type="SAM" id="Phobius"/>
    </source>
</evidence>
<evidence type="ECO:0000256" key="5">
    <source>
        <dbReference type="SAM" id="MobiDB-lite"/>
    </source>
</evidence>
<dbReference type="AlphaFoldDB" id="A0A7S1BRY9"/>
<evidence type="ECO:0000313" key="8">
    <source>
        <dbReference type="EMBL" id="CAD8896232.1"/>
    </source>
</evidence>
<dbReference type="PROSITE" id="PS00108">
    <property type="entry name" value="PROTEIN_KINASE_ST"/>
    <property type="match status" value="1"/>
</dbReference>
<feature type="region of interest" description="Disordered" evidence="5">
    <location>
        <begin position="31"/>
        <end position="69"/>
    </location>
</feature>
<sequence>MKVLVQGEKSFIQLKNRKIDPTMARVLQKIETRTDSSSVPYRELPLEATEPPSSHDASPPERLSRRRVSLSGGRRLRRLVRSLRQSLADPEDGACFLGTSSTSSQMLTKSGRYAPLDDRPTEPSEEAEAGASGIHEASSLCEGSDGVEIVLQRTSSLRTLHPCPTKTSDRPVTVYDRYILKDQIGVGGFSKVFKANHHRSGKSFAIKRIQSSLLSDEDRKHVKSEVSILRSLNHPSIIAIHDVFHTDPEYVYLVMERVRGGELYNHIVDHGTFSESNARLLCQSMLRAVKYCHDRGVVHRDLKPENILLVSKNSYDVKICDFGCAGRLREGFLSTFCGTINYMSPEMAARRYYDTSVDIWSLGVILFVCLVGYLPFQHDDLNEMRQLIIRGEVSFEGPTWATISHYAKELIGDMMDVDPLTRVTADMALLHPWSSLEPRCRDEEYI</sequence>
<feature type="domain" description="Protein kinase" evidence="7">
    <location>
        <begin position="178"/>
        <end position="434"/>
    </location>
</feature>
<evidence type="ECO:0000256" key="3">
    <source>
        <dbReference type="PROSITE-ProRule" id="PRU10141"/>
    </source>
</evidence>
<dbReference type="SMART" id="SM00220">
    <property type="entry name" value="S_TKc"/>
    <property type="match status" value="1"/>
</dbReference>
<dbReference type="GO" id="GO:0005524">
    <property type="term" value="F:ATP binding"/>
    <property type="evidence" value="ECO:0007669"/>
    <property type="project" value="UniProtKB-UniRule"/>
</dbReference>
<dbReference type="PROSITE" id="PS50011">
    <property type="entry name" value="PROTEIN_KINASE_DOM"/>
    <property type="match status" value="1"/>
</dbReference>
<reference evidence="8" key="1">
    <citation type="submission" date="2021-01" db="EMBL/GenBank/DDBJ databases">
        <authorList>
            <person name="Corre E."/>
            <person name="Pelletier E."/>
            <person name="Niang G."/>
            <person name="Scheremetjew M."/>
            <person name="Finn R."/>
            <person name="Kale V."/>
            <person name="Holt S."/>
            <person name="Cochrane G."/>
            <person name="Meng A."/>
            <person name="Brown T."/>
            <person name="Cohen L."/>
        </authorList>
    </citation>
    <scope>NUCLEOTIDE SEQUENCE</scope>
    <source>
        <strain evidence="8">308</strain>
    </source>
</reference>
<feature type="binding site" evidence="3">
    <location>
        <position position="207"/>
    </location>
    <ligand>
        <name>ATP</name>
        <dbReference type="ChEBI" id="CHEBI:30616"/>
    </ligand>
</feature>
<keyword evidence="2 3" id="KW-0067">ATP-binding</keyword>
<keyword evidence="4" id="KW-0418">Kinase</keyword>
<feature type="region of interest" description="Disordered" evidence="5">
    <location>
        <begin position="106"/>
        <end position="139"/>
    </location>
</feature>
<feature type="transmembrane region" description="Helical" evidence="6">
    <location>
        <begin position="359"/>
        <end position="376"/>
    </location>
</feature>
<dbReference type="FunFam" id="1.10.510.10:FF:000571">
    <property type="entry name" value="Maternal embryonic leucine zipper kinase"/>
    <property type="match status" value="1"/>
</dbReference>
<proteinExistence type="inferred from homology"/>
<comment type="similarity">
    <text evidence="4">Belongs to the protein kinase superfamily.</text>
</comment>
<dbReference type="SUPFAM" id="SSF56112">
    <property type="entry name" value="Protein kinase-like (PK-like)"/>
    <property type="match status" value="1"/>
</dbReference>
<keyword evidence="4" id="KW-0808">Transferase</keyword>
<dbReference type="CDD" id="cd05117">
    <property type="entry name" value="STKc_CAMK"/>
    <property type="match status" value="1"/>
</dbReference>